<protein>
    <recommendedName>
        <fullName evidence="6">Probable Ufm1-specific protease</fullName>
    </recommendedName>
</protein>
<feature type="compositionally biased region" description="Polar residues" evidence="7">
    <location>
        <begin position="9"/>
        <end position="18"/>
    </location>
</feature>
<evidence type="ECO:0000256" key="6">
    <source>
        <dbReference type="ARBA" id="ARBA00067779"/>
    </source>
</evidence>
<dbReference type="Pfam" id="PF07910">
    <property type="entry name" value="Peptidase_C78"/>
    <property type="match status" value="1"/>
</dbReference>
<feature type="region of interest" description="Disordered" evidence="7">
    <location>
        <begin position="1"/>
        <end position="22"/>
    </location>
</feature>
<evidence type="ECO:0000256" key="1">
    <source>
        <dbReference type="ARBA" id="ARBA00008552"/>
    </source>
</evidence>
<dbReference type="InterPro" id="IPR012462">
    <property type="entry name" value="UFSP1/2_DUB_cat"/>
</dbReference>
<dbReference type="OrthoDB" id="417506at2759"/>
<keyword evidence="10" id="KW-1185">Reference proteome</keyword>
<name>A0A7J7PCF5_9MAGN</name>
<evidence type="ECO:0000313" key="10">
    <source>
        <dbReference type="Proteomes" id="UP000541444"/>
    </source>
</evidence>
<evidence type="ECO:0000259" key="8">
    <source>
        <dbReference type="PROSITE" id="PS50206"/>
    </source>
</evidence>
<keyword evidence="4" id="KW-0378">Hydrolase</keyword>
<feature type="domain" description="Rhodanese" evidence="8">
    <location>
        <begin position="593"/>
        <end position="611"/>
    </location>
</feature>
<keyword evidence="2" id="KW-0645">Protease</keyword>
<accession>A0A7J7PCF5</accession>
<proteinExistence type="inferred from homology"/>
<dbReference type="PANTHER" id="PTHR48153">
    <property type="entry name" value="UFM1-SPECIFIC PROTEASE 2"/>
    <property type="match status" value="1"/>
</dbReference>
<reference evidence="9 10" key="1">
    <citation type="journal article" date="2020" name="IScience">
        <title>Genome Sequencing of the Endangered Kingdonia uniflora (Circaeasteraceae, Ranunculales) Reveals Potential Mechanisms of Evolutionary Specialization.</title>
        <authorList>
            <person name="Sun Y."/>
            <person name="Deng T."/>
            <person name="Zhang A."/>
            <person name="Moore M.J."/>
            <person name="Landis J.B."/>
            <person name="Lin N."/>
            <person name="Zhang H."/>
            <person name="Zhang X."/>
            <person name="Huang J."/>
            <person name="Zhang X."/>
            <person name="Sun H."/>
            <person name="Wang H."/>
        </authorList>
    </citation>
    <scope>NUCLEOTIDE SEQUENCE [LARGE SCALE GENOMIC DNA]</scope>
    <source>
        <strain evidence="9">TB1705</strain>
        <tissue evidence="9">Leaf</tissue>
    </source>
</reference>
<dbReference type="Pfam" id="PF20908">
    <property type="entry name" value="UfSP2_N"/>
    <property type="match status" value="1"/>
</dbReference>
<dbReference type="PANTHER" id="PTHR48153:SF2">
    <property type="entry name" value="UFM1-SPECIFIC PROTEASE 2"/>
    <property type="match status" value="1"/>
</dbReference>
<keyword evidence="3" id="KW-0833">Ubl conjugation pathway</keyword>
<organism evidence="9 10">
    <name type="scientific">Kingdonia uniflora</name>
    <dbReference type="NCBI Taxonomy" id="39325"/>
    <lineage>
        <taxon>Eukaryota</taxon>
        <taxon>Viridiplantae</taxon>
        <taxon>Streptophyta</taxon>
        <taxon>Embryophyta</taxon>
        <taxon>Tracheophyta</taxon>
        <taxon>Spermatophyta</taxon>
        <taxon>Magnoliopsida</taxon>
        <taxon>Ranunculales</taxon>
        <taxon>Circaeasteraceae</taxon>
        <taxon>Kingdonia</taxon>
    </lineage>
</organism>
<keyword evidence="5" id="KW-0788">Thiol protease</keyword>
<dbReference type="InterPro" id="IPR049387">
    <property type="entry name" value="UFSP2-like_2nd"/>
</dbReference>
<evidence type="ECO:0000256" key="7">
    <source>
        <dbReference type="SAM" id="MobiDB-lite"/>
    </source>
</evidence>
<comment type="similarity">
    <text evidence="1">Belongs to the peptidase C78 family.</text>
</comment>
<sequence>MEGHGGRETLTNPQTLPKATTPVLAIPPTMPLVQEAVPPPTATRPASPSVTVVIGIPPTTPLVGNTSARYPSDHAIGLRGSATTNNYEAGISVGHGGHRHTTNNAFGWPNNADNNHPPQGFLTRRFRTEISESGYETFTKIVVCTLESNGMIPNRGDTKTDMVSMTGGVENLNSGIKINMPDFDGKLDSNGWVNRVDKMLEFKKCTGQRVVTLVETKLTQHALNWWENIQQQLQVRSQSVDDYASDFYMLSFRVVLLESKAQRISRFRLGLAKRIQDEMILFSPQSLSEIVKMAHMVEAKLKPSGYSSFAPTIVTTTPTSTTPAVGGKPAGNVGQPFVTTLRPYHFCPPGVLNPVTVIYELNYGETEMKQVEIRRSLHLKLGLPLDRPLLLISNSLTFATNKGTLGSNSTRKVSTLLKDVHADALSSGVSGGLISVVDGSYEYYHYLQDNFDDSGWGCAYRSLQTIISWFKLQNYSSIEVPTHREIQQALVEIGDKDPSFIGSREWIGAIELSFVLDKLLGVSCKVLNVRSGAELPEKCRELGIHFQTQGTPVMIGGGVLAYTLLGVDYNEASGNCAFLILDPHYTGNDELKKIVNGGWCGWKKAVDNKGRNFFLHDKFYNLLLPQRPSMV</sequence>
<dbReference type="PROSITE" id="PS50206">
    <property type="entry name" value="RHODANESE_3"/>
    <property type="match status" value="1"/>
</dbReference>
<evidence type="ECO:0000256" key="3">
    <source>
        <dbReference type="ARBA" id="ARBA00022786"/>
    </source>
</evidence>
<dbReference type="EMBL" id="JACGCM010000012">
    <property type="protein sequence ID" value="KAF6176990.1"/>
    <property type="molecule type" value="Genomic_DNA"/>
</dbReference>
<dbReference type="InterPro" id="IPR038765">
    <property type="entry name" value="Papain-like_cys_pep_sf"/>
</dbReference>
<dbReference type="Gene3D" id="3.90.70.130">
    <property type="match status" value="1"/>
</dbReference>
<dbReference type="GO" id="GO:0006508">
    <property type="term" value="P:proteolysis"/>
    <property type="evidence" value="ECO:0007669"/>
    <property type="project" value="UniProtKB-KW"/>
</dbReference>
<comment type="caution">
    <text evidence="9">The sequence shown here is derived from an EMBL/GenBank/DDBJ whole genome shotgun (WGS) entry which is preliminary data.</text>
</comment>
<dbReference type="GO" id="GO:0071567">
    <property type="term" value="F:deUFMylase activity"/>
    <property type="evidence" value="ECO:0007669"/>
    <property type="project" value="TreeGrafter"/>
</dbReference>
<dbReference type="FunFam" id="3.90.70.130:FF:000001">
    <property type="entry name" value="Probable Ufm1-specific protease 2"/>
    <property type="match status" value="1"/>
</dbReference>
<dbReference type="InterPro" id="IPR001763">
    <property type="entry name" value="Rhodanese-like_dom"/>
</dbReference>
<dbReference type="SUPFAM" id="SSF54001">
    <property type="entry name" value="Cysteine proteinases"/>
    <property type="match status" value="1"/>
</dbReference>
<dbReference type="AlphaFoldDB" id="A0A7J7PCF5"/>
<evidence type="ECO:0000256" key="4">
    <source>
        <dbReference type="ARBA" id="ARBA00022801"/>
    </source>
</evidence>
<dbReference type="Proteomes" id="UP000541444">
    <property type="component" value="Unassembled WGS sequence"/>
</dbReference>
<gene>
    <name evidence="9" type="ORF">GIB67_027790</name>
</gene>
<evidence type="ECO:0000256" key="5">
    <source>
        <dbReference type="ARBA" id="ARBA00022807"/>
    </source>
</evidence>
<evidence type="ECO:0000256" key="2">
    <source>
        <dbReference type="ARBA" id="ARBA00022670"/>
    </source>
</evidence>
<evidence type="ECO:0000313" key="9">
    <source>
        <dbReference type="EMBL" id="KAF6176990.1"/>
    </source>
</evidence>